<evidence type="ECO:0000313" key="3">
    <source>
        <dbReference type="Proteomes" id="UP000320475"/>
    </source>
</evidence>
<dbReference type="OrthoDB" id="2181865at2759"/>
<accession>A0A507C4F9</accession>
<name>A0A507C4F9_9FUNG</name>
<dbReference type="EMBL" id="QEAM01000836">
    <property type="protein sequence ID" value="TPX34278.1"/>
    <property type="molecule type" value="Genomic_DNA"/>
</dbReference>
<reference evidence="2 3" key="1">
    <citation type="journal article" date="2019" name="Sci. Rep.">
        <title>Comparative genomics of chytrid fungi reveal insights into the obligate biotrophic and pathogenic lifestyle of Synchytrium endobioticum.</title>
        <authorList>
            <person name="van de Vossenberg B.T.L.H."/>
            <person name="Warris S."/>
            <person name="Nguyen H.D.T."/>
            <person name="van Gent-Pelzer M.P.E."/>
            <person name="Joly D.L."/>
            <person name="van de Geest H.C."/>
            <person name="Bonants P.J.M."/>
            <person name="Smith D.S."/>
            <person name="Levesque C.A."/>
            <person name="van der Lee T.A.J."/>
        </authorList>
    </citation>
    <scope>NUCLEOTIDE SEQUENCE [LARGE SCALE GENOMIC DNA]</scope>
    <source>
        <strain evidence="2 3">LEV6574</strain>
    </source>
</reference>
<sequence>MPTSTGYPSNLYEQPQHDAEACKKVVADLEHIINDFKNGELPKFYQDKKSKDYNLIYIMISFLLSLDIATWVPIEERRKAILNLMSWVGELVSKIYGKRDTSIPEKEANQQWDDFILPYYEIRNEIVYNPVGTYLDPSREPGLGSARFFKLIVNMYLRFDVLLVILKLVKTS</sequence>
<keyword evidence="1" id="KW-1133">Transmembrane helix</keyword>
<dbReference type="AlphaFoldDB" id="A0A507C4F9"/>
<protein>
    <submittedName>
        <fullName evidence="2">Uncharacterized protein</fullName>
    </submittedName>
</protein>
<keyword evidence="1" id="KW-0812">Transmembrane</keyword>
<evidence type="ECO:0000313" key="2">
    <source>
        <dbReference type="EMBL" id="TPX34278.1"/>
    </source>
</evidence>
<evidence type="ECO:0000256" key="1">
    <source>
        <dbReference type="SAM" id="Phobius"/>
    </source>
</evidence>
<comment type="caution">
    <text evidence="2">The sequence shown here is derived from an EMBL/GenBank/DDBJ whole genome shotgun (WGS) entry which is preliminary data.</text>
</comment>
<gene>
    <name evidence="2" type="ORF">SeLEV6574_g08303</name>
</gene>
<dbReference type="Proteomes" id="UP000320475">
    <property type="component" value="Unassembled WGS sequence"/>
</dbReference>
<organism evidence="2 3">
    <name type="scientific">Synchytrium endobioticum</name>
    <dbReference type="NCBI Taxonomy" id="286115"/>
    <lineage>
        <taxon>Eukaryota</taxon>
        <taxon>Fungi</taxon>
        <taxon>Fungi incertae sedis</taxon>
        <taxon>Chytridiomycota</taxon>
        <taxon>Chytridiomycota incertae sedis</taxon>
        <taxon>Chytridiomycetes</taxon>
        <taxon>Synchytriales</taxon>
        <taxon>Synchytriaceae</taxon>
        <taxon>Synchytrium</taxon>
    </lineage>
</organism>
<feature type="transmembrane region" description="Helical" evidence="1">
    <location>
        <begin position="55"/>
        <end position="74"/>
    </location>
</feature>
<keyword evidence="1" id="KW-0472">Membrane</keyword>
<proteinExistence type="predicted"/>
<dbReference type="VEuPathDB" id="FungiDB:SeMB42_g01504"/>